<evidence type="ECO:0000256" key="1">
    <source>
        <dbReference type="SAM" id="Phobius"/>
    </source>
</evidence>
<evidence type="ECO:0000313" key="3">
    <source>
        <dbReference type="Proteomes" id="UP000004208"/>
    </source>
</evidence>
<dbReference type="eggNOG" id="ENOG5033EZJ">
    <property type="taxonomic scope" value="Bacteria"/>
</dbReference>
<dbReference type="HOGENOM" id="CLU_111048_0_0_11"/>
<gene>
    <name evidence="2" type="ORF">HMPREF0291_12169</name>
</gene>
<keyword evidence="1" id="KW-0472">Membrane</keyword>
<keyword evidence="3" id="KW-1185">Reference proteome</keyword>
<dbReference type="InterPro" id="IPR024495">
    <property type="entry name" value="DUF2771"/>
</dbReference>
<proteinExistence type="predicted"/>
<keyword evidence="1" id="KW-1133">Transmembrane helix</keyword>
<dbReference type="STRING" id="585529.HMPREF0291_12169"/>
<keyword evidence="1" id="KW-0812">Transmembrane</keyword>
<dbReference type="RefSeq" id="WP_005291461.1">
    <property type="nucleotide sequence ID" value="NZ_CM000961.1"/>
</dbReference>
<evidence type="ECO:0000313" key="2">
    <source>
        <dbReference type="EMBL" id="EFK54511.1"/>
    </source>
</evidence>
<feature type="transmembrane region" description="Helical" evidence="1">
    <location>
        <begin position="20"/>
        <end position="39"/>
    </location>
</feature>
<organism evidence="2 3">
    <name type="scientific">Corynebacterium genitalium ATCC 33030</name>
    <dbReference type="NCBI Taxonomy" id="585529"/>
    <lineage>
        <taxon>Bacteria</taxon>
        <taxon>Bacillati</taxon>
        <taxon>Actinomycetota</taxon>
        <taxon>Actinomycetes</taxon>
        <taxon>Mycobacteriales</taxon>
        <taxon>Corynebacteriaceae</taxon>
        <taxon>Corynebacterium</taxon>
    </lineage>
</organism>
<dbReference type="EMBL" id="ACLJ02000003">
    <property type="protein sequence ID" value="EFK54511.1"/>
    <property type="molecule type" value="Genomic_DNA"/>
</dbReference>
<dbReference type="OrthoDB" id="4424536at2"/>
<evidence type="ECO:0008006" key="4">
    <source>
        <dbReference type="Google" id="ProtNLM"/>
    </source>
</evidence>
<comment type="caution">
    <text evidence="2">The sequence shown here is derived from an EMBL/GenBank/DDBJ whole genome shotgun (WGS) entry which is preliminary data.</text>
</comment>
<dbReference type="Pfam" id="PF10969">
    <property type="entry name" value="DUF2771"/>
    <property type="match status" value="1"/>
</dbReference>
<name>D7WET6_9CORY</name>
<reference evidence="2" key="1">
    <citation type="submission" date="2010-06" db="EMBL/GenBank/DDBJ databases">
        <authorList>
            <person name="Muzny D."/>
            <person name="Qin X."/>
            <person name="Buhay C."/>
            <person name="Dugan-Rocha S."/>
            <person name="Ding Y."/>
            <person name="Chen G."/>
            <person name="Hawes A."/>
            <person name="Holder M."/>
            <person name="Jhangiani S."/>
            <person name="Johnson A."/>
            <person name="Khan Z."/>
            <person name="Li Z."/>
            <person name="Liu W."/>
            <person name="Liu X."/>
            <person name="Perez L."/>
            <person name="Shen H."/>
            <person name="Wang Q."/>
            <person name="Watt J."/>
            <person name="Xi L."/>
            <person name="Xin Y."/>
            <person name="Zhou J."/>
            <person name="Deng J."/>
            <person name="Jiang H."/>
            <person name="Liu Y."/>
            <person name="Qu J."/>
            <person name="Song X.-Z."/>
            <person name="Zhang L."/>
            <person name="Villasana D."/>
            <person name="Johnson A."/>
            <person name="Liu J."/>
            <person name="Liyanage D."/>
            <person name="Lorensuhewa L."/>
            <person name="Robinson T."/>
            <person name="Song A."/>
            <person name="Song B.-B."/>
            <person name="Dinh H."/>
            <person name="Thornton R."/>
            <person name="Coyle M."/>
            <person name="Francisco L."/>
            <person name="Jackson L."/>
            <person name="Javaid M."/>
            <person name="Korchina V."/>
            <person name="Kovar C."/>
            <person name="Mata R."/>
            <person name="Mathew T."/>
            <person name="Ngo R."/>
            <person name="Nguyen L."/>
            <person name="Nguyen N."/>
            <person name="Okwuonu G."/>
            <person name="Ongeri F."/>
            <person name="Pham C."/>
            <person name="Simmons D."/>
            <person name="Wilczek-Boney K."/>
            <person name="Hale W."/>
            <person name="Jakkamsetti A."/>
            <person name="Pham P."/>
            <person name="Ruth R."/>
            <person name="San Lucas F."/>
            <person name="Warren J."/>
            <person name="Zhang J."/>
            <person name="Zhao Z."/>
            <person name="Zhou C."/>
            <person name="Zhu D."/>
            <person name="Lee S."/>
            <person name="Bess C."/>
            <person name="Blankenburg K."/>
            <person name="Forbes L."/>
            <person name="Fu Q."/>
            <person name="Gubbala S."/>
            <person name="Hirani K."/>
            <person name="Jayaseelan J.C."/>
            <person name="Lara F."/>
            <person name="Munidasa M."/>
            <person name="Palculict T."/>
            <person name="Patil S."/>
            <person name="Pu L.-L."/>
            <person name="Saada N."/>
            <person name="Tang L."/>
            <person name="Weissenberger G."/>
            <person name="Zhu Y."/>
            <person name="Hemphill L."/>
            <person name="Shang Y."/>
            <person name="Youmans B."/>
            <person name="Ayvaz T."/>
            <person name="Ross M."/>
            <person name="Santibanez J."/>
            <person name="Aqrawi P."/>
            <person name="Gross S."/>
            <person name="Joshi V."/>
            <person name="Fowler G."/>
            <person name="Nazareth L."/>
            <person name="Reid J."/>
            <person name="Worley K."/>
            <person name="Petrosino J."/>
            <person name="Highlander S."/>
            <person name="Gibbs R."/>
        </authorList>
    </citation>
    <scope>NUCLEOTIDE SEQUENCE [LARGE SCALE GENOMIC DNA]</scope>
    <source>
        <strain evidence="2">ATCC 33030</strain>
    </source>
</reference>
<protein>
    <recommendedName>
        <fullName evidence="4">DUF2771 domain-containing protein</fullName>
    </recommendedName>
</protein>
<dbReference type="Proteomes" id="UP000004208">
    <property type="component" value="Unassembled WGS sequence"/>
</dbReference>
<dbReference type="AlphaFoldDB" id="D7WET6"/>
<accession>D7WET6</accession>
<sequence length="178" mass="19068">MGSTKSRTTRTARNQRSVVMLAVIAVVIVAIVAGLYFYMDWQNNRPGTPPQEIEVTASAGESGDEVSTMPFSICEFGQECPEGDVALLPVEPGTENVRVSVPNDVAQLQWSLLSIYDDPAANTERTFTPGEADEVDVPVVSEDANLVVIEISALMVGADAQGEETPVMVTWAFSTEAS</sequence>